<dbReference type="EMBL" id="CP026923">
    <property type="protein sequence ID" value="AVG24107.1"/>
    <property type="molecule type" value="Genomic_DNA"/>
</dbReference>
<keyword evidence="2" id="KW-0678">Repressor</keyword>
<feature type="domain" description="HTH deoR-type" evidence="6">
    <location>
        <begin position="3"/>
        <end position="58"/>
    </location>
</feature>
<dbReference type="GO" id="GO:0003700">
    <property type="term" value="F:DNA-binding transcription factor activity"/>
    <property type="evidence" value="ECO:0007669"/>
    <property type="project" value="InterPro"/>
</dbReference>
<dbReference type="Proteomes" id="UP000243077">
    <property type="component" value="Chromosome"/>
</dbReference>
<evidence type="ECO:0000256" key="5">
    <source>
        <dbReference type="ARBA" id="ARBA00024937"/>
    </source>
</evidence>
<keyword evidence="3" id="KW-0805">Transcription regulation</keyword>
<dbReference type="InterPro" id="IPR036390">
    <property type="entry name" value="WH_DNA-bd_sf"/>
</dbReference>
<dbReference type="Gene3D" id="1.10.10.10">
    <property type="entry name" value="Winged helix-like DNA-binding domain superfamily/Winged helix DNA-binding domain"/>
    <property type="match status" value="1"/>
</dbReference>
<dbReference type="OrthoDB" id="7688673at2"/>
<dbReference type="Gene3D" id="3.40.50.1360">
    <property type="match status" value="1"/>
</dbReference>
<dbReference type="PANTHER" id="PTHR30363:SF4">
    <property type="entry name" value="GLYCEROL-3-PHOSPHATE REGULON REPRESSOR"/>
    <property type="match status" value="1"/>
</dbReference>
<dbReference type="RefSeq" id="WP_104913633.1">
    <property type="nucleotide sequence ID" value="NZ_CP026923.1"/>
</dbReference>
<evidence type="ECO:0000256" key="3">
    <source>
        <dbReference type="ARBA" id="ARBA00023015"/>
    </source>
</evidence>
<reference evidence="7 8" key="1">
    <citation type="submission" date="2018-02" db="EMBL/GenBank/DDBJ databases">
        <title>Complete genome of the streamlined marine actinobacterium Pontimonas salivibrio CL-TW6 adapted to coastal planktonic lifestype.</title>
        <authorList>
            <person name="Cho B.C."/>
            <person name="Hardies S.C."/>
            <person name="Jang G.I."/>
            <person name="Hwang C.Y."/>
        </authorList>
    </citation>
    <scope>NUCLEOTIDE SEQUENCE [LARGE SCALE GENOMIC DNA]</scope>
    <source>
        <strain evidence="7 8">CL-TW6</strain>
    </source>
</reference>
<dbReference type="Pfam" id="PF00455">
    <property type="entry name" value="DeoRC"/>
    <property type="match status" value="1"/>
</dbReference>
<dbReference type="PANTHER" id="PTHR30363">
    <property type="entry name" value="HTH-TYPE TRANSCRIPTIONAL REGULATOR SRLR-RELATED"/>
    <property type="match status" value="1"/>
</dbReference>
<dbReference type="PRINTS" id="PR00037">
    <property type="entry name" value="HTHLACR"/>
</dbReference>
<name>A0A2L2BR44_9MICO</name>
<evidence type="ECO:0000313" key="8">
    <source>
        <dbReference type="Proteomes" id="UP000243077"/>
    </source>
</evidence>
<dbReference type="KEGG" id="psai:C3B54_111146"/>
<accession>A0A2L2BR44</accession>
<dbReference type="InterPro" id="IPR050313">
    <property type="entry name" value="Carb_Metab_HTH_regulators"/>
</dbReference>
<evidence type="ECO:0000313" key="7">
    <source>
        <dbReference type="EMBL" id="AVG24107.1"/>
    </source>
</evidence>
<sequence>MLAEERRLMIVDWTRTDGRLDASDAANRLNVATETVRRDLDVLERRGVLRRVHGGAIALERFTHEYTIPERENLNPEAKRRIAETAARYLPEQGCVFVDGGTTTEFLAPALRGRPKLLVVTNNIRLVHRIGDSETRVHMLAGTVRPTSLSSVGPRTTADLEDLNAVVAFIGANGVSQGLRMTAFDTDEAIVKKKMIANAEESILLVDNSKFGSTYPASFGQAGDMDRVVCDLDTDIDYVERLNAEGTEVVLA</sequence>
<dbReference type="SUPFAM" id="SSF100950">
    <property type="entry name" value="NagB/RpiA/CoA transferase-like"/>
    <property type="match status" value="1"/>
</dbReference>
<keyword evidence="8" id="KW-1185">Reference proteome</keyword>
<evidence type="ECO:0000259" key="6">
    <source>
        <dbReference type="PROSITE" id="PS51000"/>
    </source>
</evidence>
<proteinExistence type="predicted"/>
<dbReference type="SUPFAM" id="SSF46785">
    <property type="entry name" value="Winged helix' DNA-binding domain"/>
    <property type="match status" value="1"/>
</dbReference>
<dbReference type="SMART" id="SM01134">
    <property type="entry name" value="DeoRC"/>
    <property type="match status" value="1"/>
</dbReference>
<dbReference type="Pfam" id="PF08220">
    <property type="entry name" value="HTH_DeoR"/>
    <property type="match status" value="1"/>
</dbReference>
<dbReference type="InterPro" id="IPR014036">
    <property type="entry name" value="DeoR-like_C"/>
</dbReference>
<dbReference type="SMART" id="SM00420">
    <property type="entry name" value="HTH_DEOR"/>
    <property type="match status" value="1"/>
</dbReference>
<evidence type="ECO:0000256" key="4">
    <source>
        <dbReference type="ARBA" id="ARBA00023163"/>
    </source>
</evidence>
<protein>
    <recommendedName>
        <fullName evidence="1">Lactose phosphotransferase system repressor</fullName>
    </recommendedName>
</protein>
<dbReference type="InterPro" id="IPR036388">
    <property type="entry name" value="WH-like_DNA-bd_sf"/>
</dbReference>
<dbReference type="InterPro" id="IPR001034">
    <property type="entry name" value="DeoR_HTH"/>
</dbReference>
<evidence type="ECO:0000256" key="1">
    <source>
        <dbReference type="ARBA" id="ARBA00021390"/>
    </source>
</evidence>
<gene>
    <name evidence="7" type="ORF">C3B54_111146</name>
</gene>
<comment type="function">
    <text evidence="5">Repressor of the lactose catabolism operon. Galactose-6-phosphate is the inducer.</text>
</comment>
<dbReference type="PROSITE" id="PS51000">
    <property type="entry name" value="HTH_DEOR_2"/>
    <property type="match status" value="1"/>
</dbReference>
<dbReference type="AlphaFoldDB" id="A0A2L2BR44"/>
<keyword evidence="4" id="KW-0804">Transcription</keyword>
<dbReference type="InterPro" id="IPR037171">
    <property type="entry name" value="NagB/RpiA_transferase-like"/>
</dbReference>
<evidence type="ECO:0000256" key="2">
    <source>
        <dbReference type="ARBA" id="ARBA00022491"/>
    </source>
</evidence>
<organism evidence="7 8">
    <name type="scientific">Pontimonas salivibrio</name>
    <dbReference type="NCBI Taxonomy" id="1159327"/>
    <lineage>
        <taxon>Bacteria</taxon>
        <taxon>Bacillati</taxon>
        <taxon>Actinomycetota</taxon>
        <taxon>Actinomycetes</taxon>
        <taxon>Micrococcales</taxon>
        <taxon>Microbacteriaceae</taxon>
        <taxon>Pontimonas</taxon>
    </lineage>
</organism>